<dbReference type="PANTHER" id="PTHR43663:SF1">
    <property type="entry name" value="CHROMATE TRANSPORTER"/>
    <property type="match status" value="1"/>
</dbReference>
<reference evidence="8" key="1">
    <citation type="submission" date="2021-01" db="EMBL/GenBank/DDBJ databases">
        <title>Draft genome sequence of Acholeplasmataceae bacterium strain Mahy22.</title>
        <authorList>
            <person name="Watanabe M."/>
            <person name="Kojima H."/>
            <person name="Fukui M."/>
        </authorList>
    </citation>
    <scope>NUCLEOTIDE SEQUENCE</scope>
    <source>
        <strain evidence="8">Mahy22</strain>
    </source>
</reference>
<comment type="subcellular location">
    <subcellularLocation>
        <location evidence="1">Cell membrane</location>
        <topology evidence="1">Multi-pass membrane protein</topology>
    </subcellularLocation>
</comment>
<evidence type="ECO:0000256" key="6">
    <source>
        <dbReference type="ARBA" id="ARBA00023136"/>
    </source>
</evidence>
<keyword evidence="5 7" id="KW-1133">Transmembrane helix</keyword>
<dbReference type="GO" id="GO:0015109">
    <property type="term" value="F:chromate transmembrane transporter activity"/>
    <property type="evidence" value="ECO:0007669"/>
    <property type="project" value="InterPro"/>
</dbReference>
<dbReference type="Pfam" id="PF02417">
    <property type="entry name" value="Chromate_transp"/>
    <property type="match status" value="1"/>
</dbReference>
<keyword evidence="6 7" id="KW-0472">Membrane</keyword>
<accession>A0A7R7V9Y0</accession>
<feature type="transmembrane region" description="Helical" evidence="7">
    <location>
        <begin position="48"/>
        <end position="71"/>
    </location>
</feature>
<protein>
    <submittedName>
        <fullName evidence="8">Chromate transporter</fullName>
    </submittedName>
</protein>
<evidence type="ECO:0000256" key="5">
    <source>
        <dbReference type="ARBA" id="ARBA00022989"/>
    </source>
</evidence>
<evidence type="ECO:0000256" key="4">
    <source>
        <dbReference type="ARBA" id="ARBA00022692"/>
    </source>
</evidence>
<proteinExistence type="inferred from homology"/>
<keyword evidence="3" id="KW-1003">Cell membrane</keyword>
<dbReference type="EMBL" id="AP024412">
    <property type="protein sequence ID" value="BCR36464.1"/>
    <property type="molecule type" value="Genomic_DNA"/>
</dbReference>
<keyword evidence="4 7" id="KW-0812">Transmembrane</keyword>
<evidence type="ECO:0000256" key="7">
    <source>
        <dbReference type="SAM" id="Phobius"/>
    </source>
</evidence>
<sequence length="167" mass="17874">MIPLIEEEIVGGGYITQGLLYDFIGIAESTPGPIAINMATFIGTNQHGVLGALAATIGVALPSFIIILLIATLGSKFLNSRIVNEAFKGLKPAVIGLILAVSFGLMVRGILPDIQFSKLIFAFSNFNYKNLIILGVVFIFVFARKKTSPVQIILISAILGMAVYLVF</sequence>
<keyword evidence="9" id="KW-1185">Reference proteome</keyword>
<feature type="transmembrane region" description="Helical" evidence="7">
    <location>
        <begin position="150"/>
        <end position="166"/>
    </location>
</feature>
<evidence type="ECO:0000313" key="9">
    <source>
        <dbReference type="Proteomes" id="UP000620133"/>
    </source>
</evidence>
<dbReference type="PANTHER" id="PTHR43663">
    <property type="entry name" value="CHROMATE TRANSPORT PROTEIN-RELATED"/>
    <property type="match status" value="1"/>
</dbReference>
<evidence type="ECO:0000313" key="8">
    <source>
        <dbReference type="EMBL" id="BCR36464.1"/>
    </source>
</evidence>
<dbReference type="InterPro" id="IPR003370">
    <property type="entry name" value="Chromate_transpt"/>
</dbReference>
<dbReference type="AlphaFoldDB" id="A0A7R7V9Y0"/>
<gene>
    <name evidence="8" type="ORF">MPAN_013570</name>
</gene>
<feature type="transmembrane region" description="Helical" evidence="7">
    <location>
        <begin position="126"/>
        <end position="143"/>
    </location>
</feature>
<feature type="transmembrane region" description="Helical" evidence="7">
    <location>
        <begin position="92"/>
        <end position="111"/>
    </location>
</feature>
<comment type="similarity">
    <text evidence="2">Belongs to the chromate ion transporter (CHR) (TC 2.A.51) family.</text>
</comment>
<dbReference type="KEGG" id="manr:MPAN_013570"/>
<evidence type="ECO:0000256" key="1">
    <source>
        <dbReference type="ARBA" id="ARBA00004651"/>
    </source>
</evidence>
<organism evidence="8 9">
    <name type="scientific">Mariniplasma anaerobium</name>
    <dbReference type="NCBI Taxonomy" id="2735436"/>
    <lineage>
        <taxon>Bacteria</taxon>
        <taxon>Bacillati</taxon>
        <taxon>Mycoplasmatota</taxon>
        <taxon>Mollicutes</taxon>
        <taxon>Acholeplasmatales</taxon>
        <taxon>Acholeplasmataceae</taxon>
        <taxon>Mariniplasma</taxon>
    </lineage>
</organism>
<name>A0A7R7V9Y0_9MOLU</name>
<dbReference type="Proteomes" id="UP000620133">
    <property type="component" value="Chromosome"/>
</dbReference>
<dbReference type="InterPro" id="IPR052518">
    <property type="entry name" value="CHR_Transporter"/>
</dbReference>
<dbReference type="GO" id="GO:0005886">
    <property type="term" value="C:plasma membrane"/>
    <property type="evidence" value="ECO:0007669"/>
    <property type="project" value="UniProtKB-SubCell"/>
</dbReference>
<evidence type="ECO:0000256" key="3">
    <source>
        <dbReference type="ARBA" id="ARBA00022475"/>
    </source>
</evidence>
<evidence type="ECO:0000256" key="2">
    <source>
        <dbReference type="ARBA" id="ARBA00005262"/>
    </source>
</evidence>